<protein>
    <submittedName>
        <fullName evidence="7">Uncharacterized protein</fullName>
    </submittedName>
</protein>
<evidence type="ECO:0000259" key="6">
    <source>
        <dbReference type="PROSITE" id="PS50125"/>
    </source>
</evidence>
<evidence type="ECO:0000259" key="5">
    <source>
        <dbReference type="PROSITE" id="PS50110"/>
    </source>
</evidence>
<feature type="modified residue" description="4-aspartylphosphate" evidence="2">
    <location>
        <position position="66"/>
    </location>
</feature>
<dbReference type="CDD" id="cd17574">
    <property type="entry name" value="REC_OmpR"/>
    <property type="match status" value="1"/>
</dbReference>
<evidence type="ECO:0000256" key="1">
    <source>
        <dbReference type="ARBA" id="ARBA00022553"/>
    </source>
</evidence>
<dbReference type="GO" id="GO:0000160">
    <property type="term" value="P:phosphorelay signal transduction system"/>
    <property type="evidence" value="ECO:0007669"/>
    <property type="project" value="InterPro"/>
</dbReference>
<dbReference type="InterPro" id="IPR050595">
    <property type="entry name" value="Bact_response_regulator"/>
</dbReference>
<keyword evidence="1 2" id="KW-0597">Phosphoprotein</keyword>
<evidence type="ECO:0000313" key="8">
    <source>
        <dbReference type="Proteomes" id="UP000591131"/>
    </source>
</evidence>
<dbReference type="AlphaFoldDB" id="A0A7J6MT83"/>
<keyword evidence="8" id="KW-1185">Reference proteome</keyword>
<feature type="domain" description="Response regulatory" evidence="5">
    <location>
        <begin position="16"/>
        <end position="132"/>
    </location>
</feature>
<dbReference type="InterPro" id="IPR011006">
    <property type="entry name" value="CheY-like_superfamily"/>
</dbReference>
<gene>
    <name evidence="7" type="ORF">FOL47_008683</name>
</gene>
<evidence type="ECO:0000256" key="3">
    <source>
        <dbReference type="SAM" id="Coils"/>
    </source>
</evidence>
<evidence type="ECO:0000256" key="2">
    <source>
        <dbReference type="PROSITE-ProRule" id="PRU00169"/>
    </source>
</evidence>
<dbReference type="PROSITE" id="PS50125">
    <property type="entry name" value="GUANYLATE_CYCLASE_2"/>
    <property type="match status" value="1"/>
</dbReference>
<dbReference type="InterPro" id="IPR001789">
    <property type="entry name" value="Sig_transdc_resp-reg_receiver"/>
</dbReference>
<feature type="region of interest" description="Disordered" evidence="4">
    <location>
        <begin position="900"/>
        <end position="934"/>
    </location>
</feature>
<dbReference type="Proteomes" id="UP000591131">
    <property type="component" value="Unassembled WGS sequence"/>
</dbReference>
<organism evidence="7 8">
    <name type="scientific">Perkinsus chesapeaki</name>
    <name type="common">Clam parasite</name>
    <name type="synonym">Perkinsus andrewsi</name>
    <dbReference type="NCBI Taxonomy" id="330153"/>
    <lineage>
        <taxon>Eukaryota</taxon>
        <taxon>Sar</taxon>
        <taxon>Alveolata</taxon>
        <taxon>Perkinsozoa</taxon>
        <taxon>Perkinsea</taxon>
        <taxon>Perkinsida</taxon>
        <taxon>Perkinsidae</taxon>
        <taxon>Perkinsus</taxon>
    </lineage>
</organism>
<name>A0A7J6MT83_PERCH</name>
<dbReference type="Pfam" id="PF00211">
    <property type="entry name" value="Guanylate_cyc"/>
    <property type="match status" value="1"/>
</dbReference>
<evidence type="ECO:0000256" key="4">
    <source>
        <dbReference type="SAM" id="MobiDB-lite"/>
    </source>
</evidence>
<reference evidence="7 8" key="1">
    <citation type="submission" date="2020-04" db="EMBL/GenBank/DDBJ databases">
        <title>Perkinsus chesapeaki whole genome sequence.</title>
        <authorList>
            <person name="Bogema D.R."/>
        </authorList>
    </citation>
    <scope>NUCLEOTIDE SEQUENCE [LARGE SCALE GENOMIC DNA]</scope>
    <source>
        <strain evidence="7">ATCC PRA-425</strain>
    </source>
</reference>
<dbReference type="PANTHER" id="PTHR44591:SF3">
    <property type="entry name" value="RESPONSE REGULATORY DOMAIN-CONTAINING PROTEIN"/>
    <property type="match status" value="1"/>
</dbReference>
<dbReference type="GO" id="GO:0009190">
    <property type="term" value="P:cyclic nucleotide biosynthetic process"/>
    <property type="evidence" value="ECO:0007669"/>
    <property type="project" value="InterPro"/>
</dbReference>
<feature type="compositionally biased region" description="Polar residues" evidence="4">
    <location>
        <begin position="917"/>
        <end position="928"/>
    </location>
</feature>
<keyword evidence="3" id="KW-0175">Coiled coil</keyword>
<dbReference type="Gene3D" id="3.30.70.1230">
    <property type="entry name" value="Nucleotide cyclase"/>
    <property type="match status" value="1"/>
</dbReference>
<dbReference type="SUPFAM" id="SSF55073">
    <property type="entry name" value="Nucleotide cyclase"/>
    <property type="match status" value="1"/>
</dbReference>
<dbReference type="InterPro" id="IPR001054">
    <property type="entry name" value="A/G_cyclase"/>
</dbReference>
<feature type="coiled-coil region" evidence="3">
    <location>
        <begin position="738"/>
        <end position="775"/>
    </location>
</feature>
<proteinExistence type="predicted"/>
<dbReference type="SUPFAM" id="SSF52172">
    <property type="entry name" value="CheY-like"/>
    <property type="match status" value="1"/>
</dbReference>
<dbReference type="Pfam" id="PF00072">
    <property type="entry name" value="Response_reg"/>
    <property type="match status" value="1"/>
</dbReference>
<dbReference type="InterPro" id="IPR029787">
    <property type="entry name" value="Nucleotide_cyclase"/>
</dbReference>
<dbReference type="SMART" id="SM00448">
    <property type="entry name" value="REC"/>
    <property type="match status" value="1"/>
</dbReference>
<dbReference type="PANTHER" id="PTHR44591">
    <property type="entry name" value="STRESS RESPONSE REGULATOR PROTEIN 1"/>
    <property type="match status" value="1"/>
</dbReference>
<feature type="domain" description="Guanylate cyclase" evidence="6">
    <location>
        <begin position="191"/>
        <end position="318"/>
    </location>
</feature>
<accession>A0A7J6MT83</accession>
<dbReference type="EMBL" id="JAAPAO010000057">
    <property type="protein sequence ID" value="KAF4674805.1"/>
    <property type="molecule type" value="Genomic_DNA"/>
</dbReference>
<dbReference type="Gene3D" id="3.40.50.2300">
    <property type="match status" value="1"/>
</dbReference>
<comment type="caution">
    <text evidence="7">The sequence shown here is derived from an EMBL/GenBank/DDBJ whole genome shotgun (WGS) entry which is preliminary data.</text>
</comment>
<evidence type="ECO:0000313" key="7">
    <source>
        <dbReference type="EMBL" id="KAF4674805.1"/>
    </source>
</evidence>
<dbReference type="OrthoDB" id="433416at2759"/>
<sequence length="946" mass="101018">MSLLEDAIARYEDARELLSVDDDPVNQMVISSLFESEGFVVHQAMDGFEALEHMQNNSMPDLILLDVMMPGMSGYEVLDTLRAEYPPDLPVVMISAKAATSDKVEGVEHFCNDYQTKPFEKEELLARVRCLIVLRHMINAHFGSVGSGGGGSAEGGGGGSESTVLKALPPHIAEKVQQGETNISEKYDKASFLYMMFDKFGEVAEAIPLPQLLTLLNKLHTSFLEVKESSYEAIYVEFVGVNTIAIAGFNDDTAASSEELLCGFGQVCLAKAAEIMIGDYPMSKLIKIGIHTGPAFGGLIGSSFAFMGEPSQISRQLAMGGVCGYMHVTQSTKDGVEASAPSTYYFGERGSIKIGEDNMETFLVKQSEEEDLSEFKTEASMDVGGDAGEMIEGLQKRVKELEAQLKNMMSGNNDDDGDGEDSLAKAVAKSGQVPVWACNGIAEPLESLMAALEATVCGDKGKEDDGGEAPLVTSIKTVEGEISKLFDAINTIENESRATQKTVQDVAAGKIALKGDNVKGAGGFNLADEDREALNKILEGLDGEFSKLQEGTPKAPIAGVGVSPSDVDAIIKEVEAVMRTVETLEKVCQDNTKAVKESKVVIDDKQKEIDALKEGAATTGQPSTKAKEDGTDFFADAGIAGDGAQAGVGEPMVPASQLDAVKKELEDTRAALAAARATVTTSGGGGGGMDAGAMMGMMSAMMQQNFMAQNAPKEPSRGADSGAGGGGGATGGVMKIQLEALEAECDRLRHDAAQAKSLATEVVFLKRQVAELESEGTMRNTDADTIEGLKVQAENSVLTSRLLLMERQTLEIKARNKMLEDKLALVGRMANDDKIKNIINDADISFNDDLDATPTVSTLTTLLALSNRAQEEMRQQMEMMMEHNNREQQHTPGRLALGFGAASSSSRPAEGIPSPSHMDSTMRSTGGFSRTMGWPQVSTKRYRPIY</sequence>
<dbReference type="PROSITE" id="PS50110">
    <property type="entry name" value="RESPONSE_REGULATORY"/>
    <property type="match status" value="1"/>
</dbReference>